<dbReference type="RefSeq" id="WP_184985417.1">
    <property type="nucleotide sequence ID" value="NZ_BAAALO010000019.1"/>
</dbReference>
<dbReference type="SUPFAM" id="SSF47413">
    <property type="entry name" value="lambda repressor-like DNA-binding domains"/>
    <property type="match status" value="1"/>
</dbReference>
<dbReference type="GO" id="GO:0005829">
    <property type="term" value="C:cytosol"/>
    <property type="evidence" value="ECO:0007669"/>
    <property type="project" value="TreeGrafter"/>
</dbReference>
<dbReference type="GO" id="GO:0003700">
    <property type="term" value="F:DNA-binding transcription factor activity"/>
    <property type="evidence" value="ECO:0007669"/>
    <property type="project" value="TreeGrafter"/>
</dbReference>
<comment type="caution">
    <text evidence="3">The sequence shown here is derived from an EMBL/GenBank/DDBJ whole genome shotgun (WGS) entry which is preliminary data.</text>
</comment>
<evidence type="ECO:0000313" key="4">
    <source>
        <dbReference type="Proteomes" id="UP000555564"/>
    </source>
</evidence>
<protein>
    <submittedName>
        <fullName evidence="3">Transcriptional regulator with XRE-family HTH domain</fullName>
    </submittedName>
</protein>
<accession>A0A7X0IKR3</accession>
<evidence type="ECO:0000313" key="3">
    <source>
        <dbReference type="EMBL" id="MBB6475813.1"/>
    </source>
</evidence>
<gene>
    <name evidence="3" type="ORF">BJ992_005244</name>
</gene>
<dbReference type="Pfam" id="PF13560">
    <property type="entry name" value="HTH_31"/>
    <property type="match status" value="1"/>
</dbReference>
<dbReference type="InterPro" id="IPR010982">
    <property type="entry name" value="Lambda_DNA-bd_dom_sf"/>
</dbReference>
<dbReference type="EMBL" id="JACHIU010000001">
    <property type="protein sequence ID" value="MBB6475813.1"/>
    <property type="molecule type" value="Genomic_DNA"/>
</dbReference>
<dbReference type="PANTHER" id="PTHR46797">
    <property type="entry name" value="HTH-TYPE TRANSCRIPTIONAL REGULATOR"/>
    <property type="match status" value="1"/>
</dbReference>
<dbReference type="InterPro" id="IPR001387">
    <property type="entry name" value="Cro/C1-type_HTH"/>
</dbReference>
<evidence type="ECO:0000256" key="1">
    <source>
        <dbReference type="ARBA" id="ARBA00023125"/>
    </source>
</evidence>
<organism evidence="3 4">
    <name type="scientific">Sphaerisporangium rubeum</name>
    <dbReference type="NCBI Taxonomy" id="321317"/>
    <lineage>
        <taxon>Bacteria</taxon>
        <taxon>Bacillati</taxon>
        <taxon>Actinomycetota</taxon>
        <taxon>Actinomycetes</taxon>
        <taxon>Streptosporangiales</taxon>
        <taxon>Streptosporangiaceae</taxon>
        <taxon>Sphaerisporangium</taxon>
    </lineage>
</organism>
<keyword evidence="4" id="KW-1185">Reference proteome</keyword>
<dbReference type="CDD" id="cd00093">
    <property type="entry name" value="HTH_XRE"/>
    <property type="match status" value="1"/>
</dbReference>
<dbReference type="Gene3D" id="1.10.260.40">
    <property type="entry name" value="lambda repressor-like DNA-binding domains"/>
    <property type="match status" value="1"/>
</dbReference>
<evidence type="ECO:0000259" key="2">
    <source>
        <dbReference type="PROSITE" id="PS50943"/>
    </source>
</evidence>
<name>A0A7X0IKR3_9ACTN</name>
<keyword evidence="1" id="KW-0238">DNA-binding</keyword>
<reference evidence="3 4" key="1">
    <citation type="submission" date="2020-08" db="EMBL/GenBank/DDBJ databases">
        <title>Sequencing the genomes of 1000 actinobacteria strains.</title>
        <authorList>
            <person name="Klenk H.-P."/>
        </authorList>
    </citation>
    <scope>NUCLEOTIDE SEQUENCE [LARGE SCALE GENOMIC DNA]</scope>
    <source>
        <strain evidence="3 4">DSM 44936</strain>
    </source>
</reference>
<dbReference type="AlphaFoldDB" id="A0A7X0IKR3"/>
<dbReference type="PROSITE" id="PS50943">
    <property type="entry name" value="HTH_CROC1"/>
    <property type="match status" value="1"/>
</dbReference>
<feature type="domain" description="HTH cro/C1-type" evidence="2">
    <location>
        <begin position="11"/>
        <end position="66"/>
    </location>
</feature>
<dbReference type="InterPro" id="IPR050807">
    <property type="entry name" value="TransReg_Diox_bact_type"/>
</dbReference>
<dbReference type="SMART" id="SM00530">
    <property type="entry name" value="HTH_XRE"/>
    <property type="match status" value="1"/>
</dbReference>
<proteinExistence type="predicted"/>
<dbReference type="GO" id="GO:0003677">
    <property type="term" value="F:DNA binding"/>
    <property type="evidence" value="ECO:0007669"/>
    <property type="project" value="UniProtKB-KW"/>
</dbReference>
<dbReference type="Proteomes" id="UP000555564">
    <property type="component" value="Unassembled WGS sequence"/>
</dbReference>
<dbReference type="PANTHER" id="PTHR46797:SF1">
    <property type="entry name" value="METHYLPHOSPHONATE SYNTHASE"/>
    <property type="match status" value="1"/>
</dbReference>
<sequence length="396" mass="42584">MTDGCAIGDRLKAARRDRGLTQEGLAEKAGLSKDLIAKLEQGRRNSCRITSLMRLSNALDIDLSELAGKRERLRGERDGGSVLAIRDAILSPSLMNGLAGLDDGDAEEPTALPELERAISRAWTDYWGGDFGALVAAVPGLIAEARLSQRSVGAEAAGPLAQCFQLAACLLLHFGKTDLAAISAERGINAAAQGDDQWQWASVVSTFAWVLMYQGRLSESESLAVDVAARIEPSFSAPVPHVATWGNLLISAIDTAAIAGKDVSGYVSLASAGAERIGRVVTAYRTTFGSSKVAANAVHAFTMHKRPGEALKAARKVRTEELPRIAYGHHLLDLAQAYTDMRHFSSAEQRLDLARSLSPVWFRHQLAAHSIVADVREQQTRPSATIRRLARDIGLE</sequence>